<accession>A0ABS1UBP1</accession>
<reference evidence="1 2" key="1">
    <citation type="submission" date="2021-01" db="EMBL/GenBank/DDBJ databases">
        <title>Belnapia mucosa sp. nov. and Belnapia arida sp. nov., isolated from the Tabernas Desert (Almeria, Spain).</title>
        <authorList>
            <person name="Molina-Menor E."/>
            <person name="Vidal-Verdu A."/>
            <person name="Calonge A."/>
            <person name="Satari L."/>
            <person name="Pereto J."/>
            <person name="Porcar M."/>
        </authorList>
    </citation>
    <scope>NUCLEOTIDE SEQUENCE [LARGE SCALE GENOMIC DNA]</scope>
    <source>
        <strain evidence="1 2">T18</strain>
    </source>
</reference>
<dbReference type="Proteomes" id="UP000660885">
    <property type="component" value="Unassembled WGS sequence"/>
</dbReference>
<organism evidence="1 2">
    <name type="scientific">Belnapia arida</name>
    <dbReference type="NCBI Taxonomy" id="2804533"/>
    <lineage>
        <taxon>Bacteria</taxon>
        <taxon>Pseudomonadati</taxon>
        <taxon>Pseudomonadota</taxon>
        <taxon>Alphaproteobacteria</taxon>
        <taxon>Acetobacterales</taxon>
        <taxon>Roseomonadaceae</taxon>
        <taxon>Belnapia</taxon>
    </lineage>
</organism>
<proteinExistence type="predicted"/>
<keyword evidence="2" id="KW-1185">Reference proteome</keyword>
<dbReference type="EMBL" id="JAETWB010000047">
    <property type="protein sequence ID" value="MBL6082101.1"/>
    <property type="molecule type" value="Genomic_DNA"/>
</dbReference>
<dbReference type="Pfam" id="PF20126">
    <property type="entry name" value="TumE"/>
    <property type="match status" value="1"/>
</dbReference>
<evidence type="ECO:0000313" key="2">
    <source>
        <dbReference type="Proteomes" id="UP000660885"/>
    </source>
</evidence>
<evidence type="ECO:0000313" key="1">
    <source>
        <dbReference type="EMBL" id="MBL6082101.1"/>
    </source>
</evidence>
<comment type="caution">
    <text evidence="1">The sequence shown here is derived from an EMBL/GenBank/DDBJ whole genome shotgun (WGS) entry which is preliminary data.</text>
</comment>
<dbReference type="RefSeq" id="WP_202835313.1">
    <property type="nucleotide sequence ID" value="NZ_JAETWB010000047.1"/>
</dbReference>
<protein>
    <submittedName>
        <fullName evidence="1">Uncharacterized protein</fullName>
    </submittedName>
</protein>
<dbReference type="InterPro" id="IPR045397">
    <property type="entry name" value="TumE-like"/>
</dbReference>
<sequence>MKAVPIFRERLVIGSAELVEIVIWQVPTPVPPSDHDFKYRLAYVRDRDCVVRYDNERGKGDHKHLSGWELPYTFTSVEQLLSDFEADIIAIRGEPI</sequence>
<name>A0ABS1UBP1_9PROT</name>
<gene>
    <name evidence="1" type="ORF">JMJ56_29420</name>
</gene>